<sequence length="446" mass="48353">MLSRTLTPTLFVALLSLGCSRSPSNSDPAAKSTHDSGGPAAEGAKALNFNRDATAFEAALTAIDHEIAATAERVAKQPNSWLVRDKLASLYMRRARLSGSYADYANAQATLDEAFEIAPEGSGPMLTRVALNFTLHRLAPLELIEADLAAVEARPVVDDPTRAHIASVRGDVAFERGQYAEARTFYDAALELSPKNSTLIAKLAQWHWRAGEFDKADELYRQAEQLMLPAALEGRAWVQLQLGIMDLERGRYDDAFEHFRDGADILGGWWLLEEHIAEIATLKKLDAFALELYTEIIARTGKGEFMDAKASILLAAGDQAGATKQIELAVAVYEAQLEQFPEASYGHALGHYLDFGPAARALELAEANHGLRPGVPAKVSLAEARLGVGDVAGAQQIIDEALATTWVSADLFWVASLVYTQVGDEARAKQLREQAVALHPTIAADY</sequence>
<protein>
    <submittedName>
        <fullName evidence="3">Photosystem I assembly protein Ycf3</fullName>
    </submittedName>
</protein>
<organism evidence="3 4">
    <name type="scientific">Enhygromyxa salina</name>
    <dbReference type="NCBI Taxonomy" id="215803"/>
    <lineage>
        <taxon>Bacteria</taxon>
        <taxon>Pseudomonadati</taxon>
        <taxon>Myxococcota</taxon>
        <taxon>Polyangia</taxon>
        <taxon>Nannocystales</taxon>
        <taxon>Nannocystaceae</taxon>
        <taxon>Enhygromyxa</taxon>
    </lineage>
</organism>
<dbReference type="PROSITE" id="PS50005">
    <property type="entry name" value="TPR"/>
    <property type="match status" value="1"/>
</dbReference>
<evidence type="ECO:0000313" key="3">
    <source>
        <dbReference type="EMBL" id="PRQ10026.1"/>
    </source>
</evidence>
<dbReference type="AlphaFoldDB" id="A0A2S9YY63"/>
<evidence type="ECO:0000256" key="1">
    <source>
        <dbReference type="PROSITE-ProRule" id="PRU00339"/>
    </source>
</evidence>
<dbReference type="InterPro" id="IPR011990">
    <property type="entry name" value="TPR-like_helical_dom_sf"/>
</dbReference>
<comment type="caution">
    <text evidence="3">The sequence shown here is derived from an EMBL/GenBank/DDBJ whole genome shotgun (WGS) entry which is preliminary data.</text>
</comment>
<dbReference type="Pfam" id="PF13424">
    <property type="entry name" value="TPR_12"/>
    <property type="match status" value="1"/>
</dbReference>
<accession>A0A2S9YY63</accession>
<name>A0A2S9YY63_9BACT</name>
<dbReference type="InterPro" id="IPR019734">
    <property type="entry name" value="TPR_rpt"/>
</dbReference>
<reference evidence="3 4" key="1">
    <citation type="submission" date="2018-03" db="EMBL/GenBank/DDBJ databases">
        <title>Draft Genome Sequences of the Obligatory Marine Myxobacteria Enhygromyxa salina SWB007.</title>
        <authorList>
            <person name="Poehlein A."/>
            <person name="Moghaddam J.A."/>
            <person name="Harms H."/>
            <person name="Alanjari M."/>
            <person name="Koenig G.M."/>
            <person name="Daniel R."/>
            <person name="Schaeberle T.F."/>
        </authorList>
    </citation>
    <scope>NUCLEOTIDE SEQUENCE [LARGE SCALE GENOMIC DNA]</scope>
    <source>
        <strain evidence="3 4">SWB007</strain>
    </source>
</reference>
<keyword evidence="1" id="KW-0802">TPR repeat</keyword>
<dbReference type="PROSITE" id="PS51257">
    <property type="entry name" value="PROKAR_LIPOPROTEIN"/>
    <property type="match status" value="1"/>
</dbReference>
<dbReference type="SMART" id="SM00028">
    <property type="entry name" value="TPR"/>
    <property type="match status" value="4"/>
</dbReference>
<dbReference type="SUPFAM" id="SSF48452">
    <property type="entry name" value="TPR-like"/>
    <property type="match status" value="2"/>
</dbReference>
<evidence type="ECO:0000313" key="4">
    <source>
        <dbReference type="Proteomes" id="UP000238823"/>
    </source>
</evidence>
<evidence type="ECO:0000256" key="2">
    <source>
        <dbReference type="SAM" id="MobiDB-lite"/>
    </source>
</evidence>
<dbReference type="Gene3D" id="1.25.40.10">
    <property type="entry name" value="Tetratricopeptide repeat domain"/>
    <property type="match status" value="2"/>
</dbReference>
<dbReference type="RefSeq" id="WP_106087332.1">
    <property type="nucleotide sequence ID" value="NZ_PVNL01000004.1"/>
</dbReference>
<dbReference type="OrthoDB" id="5727094at2"/>
<feature type="repeat" description="TPR" evidence="1">
    <location>
        <begin position="163"/>
        <end position="196"/>
    </location>
</feature>
<proteinExistence type="predicted"/>
<gene>
    <name evidence="3" type="ORF">ENSA7_02320</name>
</gene>
<feature type="region of interest" description="Disordered" evidence="2">
    <location>
        <begin position="21"/>
        <end position="43"/>
    </location>
</feature>
<dbReference type="EMBL" id="PVNL01000004">
    <property type="protein sequence ID" value="PRQ10026.1"/>
    <property type="molecule type" value="Genomic_DNA"/>
</dbReference>
<dbReference type="Proteomes" id="UP000238823">
    <property type="component" value="Unassembled WGS sequence"/>
</dbReference>